<protein>
    <submittedName>
        <fullName evidence="6">Response regulator</fullName>
    </submittedName>
</protein>
<organism evidence="6 7">
    <name type="scientific">Candidatus Fimihabitans intestinipullorum</name>
    <dbReference type="NCBI Taxonomy" id="2840820"/>
    <lineage>
        <taxon>Bacteria</taxon>
        <taxon>Bacillati</taxon>
        <taxon>Mycoplasmatota</taxon>
        <taxon>Mycoplasmatota incertae sedis</taxon>
        <taxon>Candidatus Fimihabitans</taxon>
    </lineage>
</organism>
<dbReference type="InterPro" id="IPR011006">
    <property type="entry name" value="CheY-like_superfamily"/>
</dbReference>
<dbReference type="SMART" id="SM00448">
    <property type="entry name" value="REC"/>
    <property type="match status" value="1"/>
</dbReference>
<keyword evidence="1 3" id="KW-0597">Phosphoprotein</keyword>
<gene>
    <name evidence="6" type="ORF">IAD49_06415</name>
</gene>
<dbReference type="Proteomes" id="UP000824087">
    <property type="component" value="Unassembled WGS sequence"/>
</dbReference>
<feature type="modified residue" description="Phosphohistidine" evidence="2">
    <location>
        <position position="62"/>
    </location>
</feature>
<dbReference type="SUPFAM" id="SSF47226">
    <property type="entry name" value="Histidine-containing phosphotransfer domain, HPT domain"/>
    <property type="match status" value="1"/>
</dbReference>
<feature type="modified residue" description="4-aspartylphosphate" evidence="3">
    <location>
        <position position="187"/>
    </location>
</feature>
<dbReference type="Pfam" id="PF01627">
    <property type="entry name" value="Hpt"/>
    <property type="match status" value="1"/>
</dbReference>
<evidence type="ECO:0000256" key="1">
    <source>
        <dbReference type="ARBA" id="ARBA00022553"/>
    </source>
</evidence>
<sequence length="261" mass="30279">MKNADFLKLHGVNVENSLELFGDMQTYNETLGDFLNDIDQKLEQLKETKEIADMANYAIYVHSLKSDAKYFGFTKLAELAYQHELESKANHIYYIYDHYDELMEELNRIIRVVQEYLGKNVTAVESHEETNVSDETILVVDDSNVIRNFVKKLFDSRFHMLVAHDGAEAIHMLESDESHNIMAMLLDLNMPNVNGFEVLKYLQDHGDFDRIFVSIITGVGDDSLINQTKEYPIQAILRKPFNEKSVKYVIDQAIDYKKQHN</sequence>
<dbReference type="PROSITE" id="PS50894">
    <property type="entry name" value="HPT"/>
    <property type="match status" value="1"/>
</dbReference>
<comment type="caution">
    <text evidence="6">The sequence shown here is derived from an EMBL/GenBank/DDBJ whole genome shotgun (WGS) entry which is preliminary data.</text>
</comment>
<dbReference type="Gene3D" id="1.20.120.160">
    <property type="entry name" value="HPT domain"/>
    <property type="match status" value="1"/>
</dbReference>
<accession>A0A9D1L4L7</accession>
<dbReference type="Pfam" id="PF00072">
    <property type="entry name" value="Response_reg"/>
    <property type="match status" value="1"/>
</dbReference>
<dbReference type="PROSITE" id="PS50110">
    <property type="entry name" value="RESPONSE_REGULATORY"/>
    <property type="match status" value="1"/>
</dbReference>
<evidence type="ECO:0000256" key="2">
    <source>
        <dbReference type="PROSITE-ProRule" id="PRU00110"/>
    </source>
</evidence>
<dbReference type="PANTHER" id="PTHR44591">
    <property type="entry name" value="STRESS RESPONSE REGULATOR PROTEIN 1"/>
    <property type="match status" value="1"/>
</dbReference>
<dbReference type="AlphaFoldDB" id="A0A9D1L4L7"/>
<dbReference type="SUPFAM" id="SSF52172">
    <property type="entry name" value="CheY-like"/>
    <property type="match status" value="1"/>
</dbReference>
<dbReference type="EMBL" id="DVML01000037">
    <property type="protein sequence ID" value="HIU23197.1"/>
    <property type="molecule type" value="Genomic_DNA"/>
</dbReference>
<reference evidence="6" key="1">
    <citation type="submission" date="2020-10" db="EMBL/GenBank/DDBJ databases">
        <authorList>
            <person name="Gilroy R."/>
        </authorList>
    </citation>
    <scope>NUCLEOTIDE SEQUENCE</scope>
    <source>
        <strain evidence="6">CHK197-8231</strain>
    </source>
</reference>
<feature type="domain" description="HPt" evidence="5">
    <location>
        <begin position="23"/>
        <end position="116"/>
    </location>
</feature>
<dbReference type="Gene3D" id="3.40.50.2300">
    <property type="match status" value="1"/>
</dbReference>
<proteinExistence type="predicted"/>
<evidence type="ECO:0000313" key="6">
    <source>
        <dbReference type="EMBL" id="HIU23197.1"/>
    </source>
</evidence>
<dbReference type="InterPro" id="IPR050595">
    <property type="entry name" value="Bact_response_regulator"/>
</dbReference>
<evidence type="ECO:0000313" key="7">
    <source>
        <dbReference type="Proteomes" id="UP000824087"/>
    </source>
</evidence>
<dbReference type="InterPro" id="IPR036641">
    <property type="entry name" value="HPT_dom_sf"/>
</dbReference>
<evidence type="ECO:0000259" key="4">
    <source>
        <dbReference type="PROSITE" id="PS50110"/>
    </source>
</evidence>
<dbReference type="GO" id="GO:0000160">
    <property type="term" value="P:phosphorelay signal transduction system"/>
    <property type="evidence" value="ECO:0007669"/>
    <property type="project" value="InterPro"/>
</dbReference>
<feature type="domain" description="Response regulatory" evidence="4">
    <location>
        <begin position="136"/>
        <end position="254"/>
    </location>
</feature>
<evidence type="ECO:0000259" key="5">
    <source>
        <dbReference type="PROSITE" id="PS50894"/>
    </source>
</evidence>
<reference evidence="6" key="2">
    <citation type="journal article" date="2021" name="PeerJ">
        <title>Extensive microbial diversity within the chicken gut microbiome revealed by metagenomics and culture.</title>
        <authorList>
            <person name="Gilroy R."/>
            <person name="Ravi A."/>
            <person name="Getino M."/>
            <person name="Pursley I."/>
            <person name="Horton D.L."/>
            <person name="Alikhan N.F."/>
            <person name="Baker D."/>
            <person name="Gharbi K."/>
            <person name="Hall N."/>
            <person name="Watson M."/>
            <person name="Adriaenssens E.M."/>
            <person name="Foster-Nyarko E."/>
            <person name="Jarju S."/>
            <person name="Secka A."/>
            <person name="Antonio M."/>
            <person name="Oren A."/>
            <person name="Chaudhuri R.R."/>
            <person name="La Ragione R."/>
            <person name="Hildebrand F."/>
            <person name="Pallen M.J."/>
        </authorList>
    </citation>
    <scope>NUCLEOTIDE SEQUENCE</scope>
    <source>
        <strain evidence="6">CHK197-8231</strain>
    </source>
</reference>
<dbReference type="InterPro" id="IPR001789">
    <property type="entry name" value="Sig_transdc_resp-reg_receiver"/>
</dbReference>
<dbReference type="InterPro" id="IPR008207">
    <property type="entry name" value="Sig_transdc_His_kin_Hpt_dom"/>
</dbReference>
<evidence type="ECO:0000256" key="3">
    <source>
        <dbReference type="PROSITE-ProRule" id="PRU00169"/>
    </source>
</evidence>
<dbReference type="PANTHER" id="PTHR44591:SF3">
    <property type="entry name" value="RESPONSE REGULATORY DOMAIN-CONTAINING PROTEIN"/>
    <property type="match status" value="1"/>
</dbReference>
<name>A0A9D1L4L7_9BACT</name>